<evidence type="ECO:0000256" key="14">
    <source>
        <dbReference type="ARBA" id="ARBA00049229"/>
    </source>
</evidence>
<keyword evidence="7 17" id="KW-0032">Aminotransferase</keyword>
<comment type="pathway">
    <text evidence="4 17">Amino-acid biosynthesis; L-valine biosynthesis; L-valine from pyruvate: step 4/4.</text>
</comment>
<dbReference type="GO" id="GO:0006532">
    <property type="term" value="P:aspartate biosynthetic process"/>
    <property type="evidence" value="ECO:0007669"/>
    <property type="project" value="TreeGrafter"/>
</dbReference>
<evidence type="ECO:0000256" key="13">
    <source>
        <dbReference type="ARBA" id="ARBA00048798"/>
    </source>
</evidence>
<keyword evidence="11 17" id="KW-0100">Branched-chain amino acid biosynthesis</keyword>
<dbReference type="PANTHER" id="PTHR42743">
    <property type="entry name" value="AMINO-ACID AMINOTRANSFERASE"/>
    <property type="match status" value="1"/>
</dbReference>
<evidence type="ECO:0000256" key="12">
    <source>
        <dbReference type="ARBA" id="ARBA00048212"/>
    </source>
</evidence>
<evidence type="ECO:0000256" key="9">
    <source>
        <dbReference type="ARBA" id="ARBA00022679"/>
    </source>
</evidence>
<keyword evidence="9 17" id="KW-0808">Transferase</keyword>
<evidence type="ECO:0000256" key="2">
    <source>
        <dbReference type="ARBA" id="ARBA00003109"/>
    </source>
</evidence>
<proteinExistence type="inferred from homology"/>
<evidence type="ECO:0000256" key="11">
    <source>
        <dbReference type="ARBA" id="ARBA00023304"/>
    </source>
</evidence>
<comment type="pathway">
    <text evidence="5 17">Amino-acid biosynthesis; L-leucine biosynthesis; L-leucine from 3-methyl-2-oxobutanoate: step 4/4.</text>
</comment>
<name>A0A9X2RHL6_9PROT</name>
<dbReference type="InterPro" id="IPR050571">
    <property type="entry name" value="Class-IV_PLP-Dep_Aminotrnsfr"/>
</dbReference>
<sequence>MPIKESQFIWRSGEMVPWAEATTHVMTHALLYGTCAFEGIRAYETPHKGTAIFRNDAHAERLFYSSRIYGIGIEFTKEEVMQACRDAVAKNGLSSAYIRVNAYLGYGEMSPSATGCPNELDVIAFALGQYLGDEAVQQGIDVCVTSWRRTAPSTIPAGLKMAGNYLSSRLITTEAKARGCVEGIGLGHSGQVSEGAGENLFMVKNGKIYTPPTSASILVGITRDSIITMARDLGFEVIEQEISREALYGAEELFFTGTAAEVTPIKTVDGFEIGTVGDNPVTSKIQKAFFGLFSGETEDKYGWLDPVEG</sequence>
<dbReference type="EC" id="2.6.1.42" evidence="17"/>
<accession>A0A9X2RHL6</accession>
<comment type="function">
    <text evidence="2 17">Acts on leucine, isoleucine and valine.</text>
</comment>
<dbReference type="FunFam" id="3.20.10.10:FF:000002">
    <property type="entry name" value="D-alanine aminotransferase"/>
    <property type="match status" value="1"/>
</dbReference>
<comment type="caution">
    <text evidence="18">The sequence shown here is derived from an EMBL/GenBank/DDBJ whole genome shotgun (WGS) entry which is preliminary data.</text>
</comment>
<comment type="catalytic activity">
    <reaction evidence="12 17">
        <text>L-valine + 2-oxoglutarate = 3-methyl-2-oxobutanoate + L-glutamate</text>
        <dbReference type="Rhea" id="RHEA:24813"/>
        <dbReference type="ChEBI" id="CHEBI:11851"/>
        <dbReference type="ChEBI" id="CHEBI:16810"/>
        <dbReference type="ChEBI" id="CHEBI:29985"/>
        <dbReference type="ChEBI" id="CHEBI:57762"/>
        <dbReference type="EC" id="2.6.1.42"/>
    </reaction>
</comment>
<dbReference type="InterPro" id="IPR043131">
    <property type="entry name" value="BCAT-like_N"/>
</dbReference>
<dbReference type="GO" id="GO:0005829">
    <property type="term" value="C:cytosol"/>
    <property type="evidence" value="ECO:0007669"/>
    <property type="project" value="TreeGrafter"/>
</dbReference>
<evidence type="ECO:0000256" key="6">
    <source>
        <dbReference type="ARBA" id="ARBA00009320"/>
    </source>
</evidence>
<dbReference type="GO" id="GO:0009098">
    <property type="term" value="P:L-leucine biosynthetic process"/>
    <property type="evidence" value="ECO:0007669"/>
    <property type="project" value="TreeGrafter"/>
</dbReference>
<evidence type="ECO:0000256" key="15">
    <source>
        <dbReference type="RuleBase" id="RU004106"/>
    </source>
</evidence>
<dbReference type="PANTHER" id="PTHR42743:SF11">
    <property type="entry name" value="AMINODEOXYCHORISMATE LYASE"/>
    <property type="match status" value="1"/>
</dbReference>
<dbReference type="NCBIfam" id="NF005146">
    <property type="entry name" value="PRK06606.1"/>
    <property type="match status" value="1"/>
</dbReference>
<keyword evidence="19" id="KW-1185">Reference proteome</keyword>
<evidence type="ECO:0000256" key="16">
    <source>
        <dbReference type="RuleBase" id="RU004516"/>
    </source>
</evidence>
<evidence type="ECO:0000256" key="10">
    <source>
        <dbReference type="ARBA" id="ARBA00022898"/>
    </source>
</evidence>
<evidence type="ECO:0000256" key="3">
    <source>
        <dbReference type="ARBA" id="ARBA00004824"/>
    </source>
</evidence>
<evidence type="ECO:0000256" key="8">
    <source>
        <dbReference type="ARBA" id="ARBA00022605"/>
    </source>
</evidence>
<dbReference type="Pfam" id="PF01063">
    <property type="entry name" value="Aminotran_4"/>
    <property type="match status" value="1"/>
</dbReference>
<comment type="similarity">
    <text evidence="6 15">Belongs to the class-IV pyridoxal-phosphate-dependent aminotransferase family.</text>
</comment>
<dbReference type="InterPro" id="IPR005785">
    <property type="entry name" value="B_amino_transI"/>
</dbReference>
<reference evidence="18" key="1">
    <citation type="submission" date="2022-07" db="EMBL/GenBank/DDBJ databases">
        <title>Parvularcula maris sp. nov., an algicidal bacterium isolated from seawater.</title>
        <authorList>
            <person name="Li F."/>
        </authorList>
    </citation>
    <scope>NUCLEOTIDE SEQUENCE</scope>
    <source>
        <strain evidence="18">BGMRC 0090</strain>
    </source>
</reference>
<dbReference type="AlphaFoldDB" id="A0A9X2RHL6"/>
<dbReference type="NCBIfam" id="TIGR01122">
    <property type="entry name" value="ilvE_I"/>
    <property type="match status" value="1"/>
</dbReference>
<keyword evidence="10 16" id="KW-0663">Pyridoxal phosphate</keyword>
<gene>
    <name evidence="17" type="primary">ilvE</name>
    <name evidence="18" type="ORF">NOG11_06660</name>
</gene>
<comment type="catalytic activity">
    <reaction evidence="14 17">
        <text>L-leucine + 2-oxoglutarate = 4-methyl-2-oxopentanoate + L-glutamate</text>
        <dbReference type="Rhea" id="RHEA:18321"/>
        <dbReference type="ChEBI" id="CHEBI:16810"/>
        <dbReference type="ChEBI" id="CHEBI:17865"/>
        <dbReference type="ChEBI" id="CHEBI:29985"/>
        <dbReference type="ChEBI" id="CHEBI:57427"/>
        <dbReference type="EC" id="2.6.1.42"/>
    </reaction>
</comment>
<dbReference type="Proteomes" id="UP001142610">
    <property type="component" value="Unassembled WGS sequence"/>
</dbReference>
<comment type="pathway">
    <text evidence="3 17">Amino-acid biosynthesis; L-isoleucine biosynthesis; L-isoleucine from 2-oxobutanoate: step 4/4.</text>
</comment>
<comment type="catalytic activity">
    <reaction evidence="13 17">
        <text>L-isoleucine + 2-oxoglutarate = (S)-3-methyl-2-oxopentanoate + L-glutamate</text>
        <dbReference type="Rhea" id="RHEA:24801"/>
        <dbReference type="ChEBI" id="CHEBI:16810"/>
        <dbReference type="ChEBI" id="CHEBI:29985"/>
        <dbReference type="ChEBI" id="CHEBI:35146"/>
        <dbReference type="ChEBI" id="CHEBI:58045"/>
        <dbReference type="EC" id="2.6.1.42"/>
    </reaction>
</comment>
<keyword evidence="8 17" id="KW-0028">Amino-acid biosynthesis</keyword>
<dbReference type="InterPro" id="IPR043132">
    <property type="entry name" value="BCAT-like_C"/>
</dbReference>
<dbReference type="RefSeq" id="WP_256618931.1">
    <property type="nucleotide sequence ID" value="NZ_JANIBC010000003.1"/>
</dbReference>
<dbReference type="GO" id="GO:0009099">
    <property type="term" value="P:L-valine biosynthetic process"/>
    <property type="evidence" value="ECO:0007669"/>
    <property type="project" value="TreeGrafter"/>
</dbReference>
<dbReference type="InterPro" id="IPR001544">
    <property type="entry name" value="Aminotrans_IV"/>
</dbReference>
<dbReference type="SUPFAM" id="SSF56752">
    <property type="entry name" value="D-aminoacid aminotransferase-like PLP-dependent enzymes"/>
    <property type="match status" value="1"/>
</dbReference>
<dbReference type="PROSITE" id="PS00770">
    <property type="entry name" value="AA_TRANSFER_CLASS_4"/>
    <property type="match status" value="1"/>
</dbReference>
<evidence type="ECO:0000256" key="5">
    <source>
        <dbReference type="ARBA" id="ARBA00005072"/>
    </source>
</evidence>
<evidence type="ECO:0000256" key="7">
    <source>
        <dbReference type="ARBA" id="ARBA00022576"/>
    </source>
</evidence>
<dbReference type="GO" id="GO:0004084">
    <property type="term" value="F:branched-chain-amino-acid transaminase activity"/>
    <property type="evidence" value="ECO:0007669"/>
    <property type="project" value="UniProtKB-EC"/>
</dbReference>
<evidence type="ECO:0000256" key="1">
    <source>
        <dbReference type="ARBA" id="ARBA00001933"/>
    </source>
</evidence>
<evidence type="ECO:0000256" key="17">
    <source>
        <dbReference type="RuleBase" id="RU364094"/>
    </source>
</evidence>
<evidence type="ECO:0000313" key="18">
    <source>
        <dbReference type="EMBL" id="MCQ8185070.1"/>
    </source>
</evidence>
<dbReference type="InterPro" id="IPR036038">
    <property type="entry name" value="Aminotransferase-like"/>
</dbReference>
<dbReference type="EMBL" id="JANIBC010000003">
    <property type="protein sequence ID" value="MCQ8185070.1"/>
    <property type="molecule type" value="Genomic_DNA"/>
</dbReference>
<comment type="cofactor">
    <cofactor evidence="1 16">
        <name>pyridoxal 5'-phosphate</name>
        <dbReference type="ChEBI" id="CHEBI:597326"/>
    </cofactor>
</comment>
<dbReference type="Gene3D" id="3.30.470.10">
    <property type="match status" value="1"/>
</dbReference>
<dbReference type="Gene3D" id="3.20.10.10">
    <property type="entry name" value="D-amino Acid Aminotransferase, subunit A, domain 2"/>
    <property type="match status" value="1"/>
</dbReference>
<evidence type="ECO:0000313" key="19">
    <source>
        <dbReference type="Proteomes" id="UP001142610"/>
    </source>
</evidence>
<dbReference type="InterPro" id="IPR018300">
    <property type="entry name" value="Aminotrans_IV_CS"/>
</dbReference>
<evidence type="ECO:0000256" key="4">
    <source>
        <dbReference type="ARBA" id="ARBA00004931"/>
    </source>
</evidence>
<protein>
    <recommendedName>
        <fullName evidence="17">Branched-chain-amino-acid aminotransferase</fullName>
        <shortName evidence="17">BCAT</shortName>
        <ecNumber evidence="17">2.6.1.42</ecNumber>
    </recommendedName>
</protein>
<organism evidence="18 19">
    <name type="scientific">Parvularcula maris</name>
    <dbReference type="NCBI Taxonomy" id="2965077"/>
    <lineage>
        <taxon>Bacteria</taxon>
        <taxon>Pseudomonadati</taxon>
        <taxon>Pseudomonadota</taxon>
        <taxon>Alphaproteobacteria</taxon>
        <taxon>Parvularculales</taxon>
        <taxon>Parvularculaceae</taxon>
        <taxon>Parvularcula</taxon>
    </lineage>
</organism>